<evidence type="ECO:0000313" key="2">
    <source>
        <dbReference type="WBParaSite" id="ES5_v2.g28210.t1"/>
    </source>
</evidence>
<dbReference type="WBParaSite" id="ES5_v2.g28210.t1">
    <property type="protein sequence ID" value="ES5_v2.g28210.t1"/>
    <property type="gene ID" value="ES5_v2.g28210"/>
</dbReference>
<sequence>VGDDGDNYFIYKLDFSFNPDYVKQQNSEAQKASDLASKFPATIPAESGANANSSGWVNLDSSGTVRNEQTDAEKKDEILSIFNRRPSVGEEATPPGIFETVVADSKADEKMDEAVYVPPPADTSVPILSPTTVASTQLQPPPPPTASPQIPKKLIATLIQKEQYFNKILSETKYTDAILINQKGEEVRGFRCFLAHISPVFQAIFDTKEDQLPVRIEVGAFKVETLQQITQFSQGAEFEVNENVMELLKFAKTFSINLLI</sequence>
<organism evidence="1 2">
    <name type="scientific">Panagrolaimus sp. ES5</name>
    <dbReference type="NCBI Taxonomy" id="591445"/>
    <lineage>
        <taxon>Eukaryota</taxon>
        <taxon>Metazoa</taxon>
        <taxon>Ecdysozoa</taxon>
        <taxon>Nematoda</taxon>
        <taxon>Chromadorea</taxon>
        <taxon>Rhabditida</taxon>
        <taxon>Tylenchina</taxon>
        <taxon>Panagrolaimomorpha</taxon>
        <taxon>Panagrolaimoidea</taxon>
        <taxon>Panagrolaimidae</taxon>
        <taxon>Panagrolaimus</taxon>
    </lineage>
</organism>
<dbReference type="Proteomes" id="UP000887579">
    <property type="component" value="Unplaced"/>
</dbReference>
<accession>A0AC34GEZ7</accession>
<protein>
    <submittedName>
        <fullName evidence="2">BTB domain-containing protein</fullName>
    </submittedName>
</protein>
<reference evidence="2" key="1">
    <citation type="submission" date="2022-11" db="UniProtKB">
        <authorList>
            <consortium name="WormBaseParasite"/>
        </authorList>
    </citation>
    <scope>IDENTIFICATION</scope>
</reference>
<evidence type="ECO:0000313" key="1">
    <source>
        <dbReference type="Proteomes" id="UP000887579"/>
    </source>
</evidence>
<name>A0AC34GEZ7_9BILA</name>
<proteinExistence type="predicted"/>